<evidence type="ECO:0000313" key="3">
    <source>
        <dbReference type="EMBL" id="MBB5074932.1"/>
    </source>
</evidence>
<protein>
    <submittedName>
        <fullName evidence="3">Uncharacterized protein</fullName>
    </submittedName>
</protein>
<proteinExistence type="predicted"/>
<evidence type="ECO:0000313" key="4">
    <source>
        <dbReference type="Proteomes" id="UP000568380"/>
    </source>
</evidence>
<evidence type="ECO:0000256" key="1">
    <source>
        <dbReference type="SAM" id="MobiDB-lite"/>
    </source>
</evidence>
<gene>
    <name evidence="3" type="ORF">HNR40_000378</name>
</gene>
<evidence type="ECO:0000256" key="2">
    <source>
        <dbReference type="SAM" id="SignalP"/>
    </source>
</evidence>
<keyword evidence="2" id="KW-0732">Signal</keyword>
<keyword evidence="4" id="KW-1185">Reference proteome</keyword>
<sequence>MALVAGGCTLAAAGVVFATSPPAPAPSPPPHCHLHEQLTP</sequence>
<dbReference type="AlphaFoldDB" id="A0A7W7ZW77"/>
<reference evidence="3 4" key="1">
    <citation type="submission" date="2020-08" db="EMBL/GenBank/DDBJ databases">
        <title>Genomic Encyclopedia of Type Strains, Phase IV (KMG-IV): sequencing the most valuable type-strain genomes for metagenomic binning, comparative biology and taxonomic classification.</title>
        <authorList>
            <person name="Goeker M."/>
        </authorList>
    </citation>
    <scope>NUCLEOTIDE SEQUENCE [LARGE SCALE GENOMIC DNA]</scope>
    <source>
        <strain evidence="3 4">DSM 45385</strain>
    </source>
</reference>
<feature type="chain" id="PRO_5038743630" evidence="2">
    <location>
        <begin position="19"/>
        <end position="40"/>
    </location>
</feature>
<dbReference type="EMBL" id="JACHIN010000001">
    <property type="protein sequence ID" value="MBB5074932.1"/>
    <property type="molecule type" value="Genomic_DNA"/>
</dbReference>
<dbReference type="Proteomes" id="UP000568380">
    <property type="component" value="Unassembled WGS sequence"/>
</dbReference>
<organism evidence="3 4">
    <name type="scientific">Nonomuraea endophytica</name>
    <dbReference type="NCBI Taxonomy" id="714136"/>
    <lineage>
        <taxon>Bacteria</taxon>
        <taxon>Bacillati</taxon>
        <taxon>Actinomycetota</taxon>
        <taxon>Actinomycetes</taxon>
        <taxon>Streptosporangiales</taxon>
        <taxon>Streptosporangiaceae</taxon>
        <taxon>Nonomuraea</taxon>
    </lineage>
</organism>
<dbReference type="RefSeq" id="WP_281395028.1">
    <property type="nucleotide sequence ID" value="NZ_JACHIN010000001.1"/>
</dbReference>
<feature type="signal peptide" evidence="2">
    <location>
        <begin position="1"/>
        <end position="18"/>
    </location>
</feature>
<feature type="region of interest" description="Disordered" evidence="1">
    <location>
        <begin position="19"/>
        <end position="40"/>
    </location>
</feature>
<comment type="caution">
    <text evidence="3">The sequence shown here is derived from an EMBL/GenBank/DDBJ whole genome shotgun (WGS) entry which is preliminary data.</text>
</comment>
<accession>A0A7W7ZW77</accession>
<feature type="compositionally biased region" description="Pro residues" evidence="1">
    <location>
        <begin position="21"/>
        <end position="31"/>
    </location>
</feature>
<name>A0A7W7ZW77_9ACTN</name>